<gene>
    <name evidence="3" type="ORF">MUK42_19224</name>
</gene>
<dbReference type="OrthoDB" id="683848at2759"/>
<feature type="compositionally biased region" description="Basic and acidic residues" evidence="2">
    <location>
        <begin position="52"/>
        <end position="70"/>
    </location>
</feature>
<accession>A0A9E7K5S1</accession>
<protein>
    <submittedName>
        <fullName evidence="3">Myosin-J heavy chain-like</fullName>
    </submittedName>
</protein>
<evidence type="ECO:0000313" key="3">
    <source>
        <dbReference type="EMBL" id="URE05631.1"/>
    </source>
</evidence>
<name>A0A9E7K5S1_9LILI</name>
<evidence type="ECO:0000256" key="1">
    <source>
        <dbReference type="SAM" id="Coils"/>
    </source>
</evidence>
<feature type="region of interest" description="Disordered" evidence="2">
    <location>
        <begin position="44"/>
        <end position="87"/>
    </location>
</feature>
<keyword evidence="1" id="KW-0175">Coiled coil</keyword>
<keyword evidence="4" id="KW-1185">Reference proteome</keyword>
<evidence type="ECO:0000256" key="2">
    <source>
        <dbReference type="SAM" id="MobiDB-lite"/>
    </source>
</evidence>
<dbReference type="AlphaFoldDB" id="A0A9E7K5S1"/>
<dbReference type="Proteomes" id="UP001055439">
    <property type="component" value="Chromosome 5"/>
</dbReference>
<evidence type="ECO:0000313" key="4">
    <source>
        <dbReference type="Proteomes" id="UP001055439"/>
    </source>
</evidence>
<sequence>MMESVSALFEGRSPYSIVASCWGSGCVLLPEIRGSPSVNIEMGSNEAGFSSKDSDVMKEKARSESKEFGHGIKSSLGGPADEKGGHNDYVKREALNKDQHQVHFSSLEELEKLVLEIKAEVKQKEEENVALSQQIQQYEKKWSLCEEKMKSMEEMYKKQIETLTVRPITQFSKCRGVLFVLLSSLHMILDFKWSIRVLLIVFVMHKQMNIAAVEKSLAANGTNKQPGNFDTSYGHGHDSKGAIPADARTPDGTPPKHLTKEFEQQKQVFQEDARVPTEVKSGRSGSVAKSIEELRKLKVAYAAWKKDYKARLHDTKAALRKLKKLEGEKPRRRWWGKKKKKHDK</sequence>
<proteinExistence type="predicted"/>
<feature type="region of interest" description="Disordered" evidence="2">
    <location>
        <begin position="323"/>
        <end position="344"/>
    </location>
</feature>
<organism evidence="3 4">
    <name type="scientific">Musa troglodytarum</name>
    <name type="common">fe'i banana</name>
    <dbReference type="NCBI Taxonomy" id="320322"/>
    <lineage>
        <taxon>Eukaryota</taxon>
        <taxon>Viridiplantae</taxon>
        <taxon>Streptophyta</taxon>
        <taxon>Embryophyta</taxon>
        <taxon>Tracheophyta</taxon>
        <taxon>Spermatophyta</taxon>
        <taxon>Magnoliopsida</taxon>
        <taxon>Liliopsida</taxon>
        <taxon>Zingiberales</taxon>
        <taxon>Musaceae</taxon>
        <taxon>Musa</taxon>
    </lineage>
</organism>
<reference evidence="3" key="1">
    <citation type="submission" date="2022-05" db="EMBL/GenBank/DDBJ databases">
        <title>The Musa troglodytarum L. genome provides insights into the mechanism of non-climacteric behaviour and enrichment of carotenoids.</title>
        <authorList>
            <person name="Wang J."/>
        </authorList>
    </citation>
    <scope>NUCLEOTIDE SEQUENCE</scope>
    <source>
        <tissue evidence="3">Leaf</tissue>
    </source>
</reference>
<feature type="coiled-coil region" evidence="1">
    <location>
        <begin position="107"/>
        <end position="155"/>
    </location>
</feature>
<feature type="compositionally biased region" description="Basic residues" evidence="2">
    <location>
        <begin position="330"/>
        <end position="344"/>
    </location>
</feature>
<dbReference type="EMBL" id="CP097507">
    <property type="protein sequence ID" value="URE05631.1"/>
    <property type="molecule type" value="Genomic_DNA"/>
</dbReference>